<sequence>MAIHSTDLSPTLRDRLDLFFARIGQGMNAYLESRTRSQQIAALEAKSDAELAQLGITRDRIVHYVFRDLIWA</sequence>
<reference evidence="2" key="1">
    <citation type="journal article" date="2019" name="Int. J. Syst. Evol. Microbiol.">
        <title>The Global Catalogue of Microorganisms (GCM) 10K type strain sequencing project: providing services to taxonomists for standard genome sequencing and annotation.</title>
        <authorList>
            <consortium name="The Broad Institute Genomics Platform"/>
            <consortium name="The Broad Institute Genome Sequencing Center for Infectious Disease"/>
            <person name="Wu L."/>
            <person name="Ma J."/>
        </authorList>
    </citation>
    <scope>NUCLEOTIDE SEQUENCE [LARGE SCALE GENOMIC DNA]</scope>
    <source>
        <strain evidence="2">KCTC 42899</strain>
    </source>
</reference>
<evidence type="ECO:0008006" key="3">
    <source>
        <dbReference type="Google" id="ProtNLM"/>
    </source>
</evidence>
<comment type="caution">
    <text evidence="1">The sequence shown here is derived from an EMBL/GenBank/DDBJ whole genome shotgun (WGS) entry which is preliminary data.</text>
</comment>
<proteinExistence type="predicted"/>
<gene>
    <name evidence="1" type="ORF">ACFOMH_03975</name>
</gene>
<evidence type="ECO:0000313" key="1">
    <source>
        <dbReference type="EMBL" id="MFC3527321.1"/>
    </source>
</evidence>
<dbReference type="EMBL" id="JBHRXJ010000002">
    <property type="protein sequence ID" value="MFC3527321.1"/>
    <property type="molecule type" value="Genomic_DNA"/>
</dbReference>
<accession>A0ABV7QZ78</accession>
<evidence type="ECO:0000313" key="2">
    <source>
        <dbReference type="Proteomes" id="UP001595721"/>
    </source>
</evidence>
<protein>
    <recommendedName>
        <fullName evidence="3">DUF1127 domain-containing protein</fullName>
    </recommendedName>
</protein>
<dbReference type="Proteomes" id="UP001595721">
    <property type="component" value="Unassembled WGS sequence"/>
</dbReference>
<organism evidence="1 2">
    <name type="scientific">Paracoccus mangrovi</name>
    <dbReference type="NCBI Taxonomy" id="1715645"/>
    <lineage>
        <taxon>Bacteria</taxon>
        <taxon>Pseudomonadati</taxon>
        <taxon>Pseudomonadota</taxon>
        <taxon>Alphaproteobacteria</taxon>
        <taxon>Rhodobacterales</taxon>
        <taxon>Paracoccaceae</taxon>
        <taxon>Paracoccus</taxon>
    </lineage>
</organism>
<dbReference type="RefSeq" id="WP_374422635.1">
    <property type="nucleotide sequence ID" value="NZ_JBHRXJ010000002.1"/>
</dbReference>
<name>A0ABV7QZ78_9RHOB</name>
<keyword evidence="2" id="KW-1185">Reference proteome</keyword>